<dbReference type="PANTHER" id="PTHR24248:SF66">
    <property type="entry name" value="OCTOPAMINE RECEPTOR BETA-3R"/>
    <property type="match status" value="1"/>
</dbReference>
<keyword evidence="8 9" id="KW-0807">Transducer</keyword>
<evidence type="ECO:0000259" key="11">
    <source>
        <dbReference type="PROSITE" id="PS50262"/>
    </source>
</evidence>
<dbReference type="GO" id="GO:0071880">
    <property type="term" value="P:adenylate cyclase-activating adrenergic receptor signaling pathway"/>
    <property type="evidence" value="ECO:0007669"/>
    <property type="project" value="TreeGrafter"/>
</dbReference>
<dbReference type="GO" id="GO:0004993">
    <property type="term" value="F:G protein-coupled serotonin receptor activity"/>
    <property type="evidence" value="ECO:0007669"/>
    <property type="project" value="UniProtKB-ARBA"/>
</dbReference>
<evidence type="ECO:0000256" key="5">
    <source>
        <dbReference type="ARBA" id="ARBA00023040"/>
    </source>
</evidence>
<gene>
    <name evidence="12" type="ORF">P5673_019482</name>
</gene>
<dbReference type="PRINTS" id="PR00237">
    <property type="entry name" value="GPCRRHODOPSN"/>
</dbReference>
<proteinExistence type="inferred from homology"/>
<accession>A0AAD9QBT2</accession>
<dbReference type="Proteomes" id="UP001249851">
    <property type="component" value="Unassembled WGS sequence"/>
</dbReference>
<dbReference type="SMART" id="SM01381">
    <property type="entry name" value="7TM_GPCR_Srsx"/>
    <property type="match status" value="1"/>
</dbReference>
<evidence type="ECO:0000256" key="4">
    <source>
        <dbReference type="ARBA" id="ARBA00022989"/>
    </source>
</evidence>
<comment type="caution">
    <text evidence="12">The sequence shown here is derived from an EMBL/GenBank/DDBJ whole genome shotgun (WGS) entry which is preliminary data.</text>
</comment>
<feature type="transmembrane region" description="Helical" evidence="10">
    <location>
        <begin position="215"/>
        <end position="236"/>
    </location>
</feature>
<comment type="similarity">
    <text evidence="9">Belongs to the G-protein coupled receptor 1 family.</text>
</comment>
<dbReference type="Gene3D" id="1.20.1070.10">
    <property type="entry name" value="Rhodopsin 7-helix transmembrane proteins"/>
    <property type="match status" value="1"/>
</dbReference>
<comment type="subcellular location">
    <subcellularLocation>
        <location evidence="1">Cell membrane</location>
        <topology evidence="1">Multi-pass membrane protein</topology>
    </subcellularLocation>
</comment>
<keyword evidence="2" id="KW-1003">Cell membrane</keyword>
<evidence type="ECO:0000256" key="9">
    <source>
        <dbReference type="RuleBase" id="RU000688"/>
    </source>
</evidence>
<keyword evidence="7 9" id="KW-0675">Receptor</keyword>
<dbReference type="InterPro" id="IPR000276">
    <property type="entry name" value="GPCR_Rhodpsn"/>
</dbReference>
<dbReference type="Pfam" id="PF00001">
    <property type="entry name" value="7tm_1"/>
    <property type="match status" value="2"/>
</dbReference>
<dbReference type="CDD" id="cd14967">
    <property type="entry name" value="7tmA_amine_R-like"/>
    <property type="match status" value="1"/>
</dbReference>
<dbReference type="GO" id="GO:0005886">
    <property type="term" value="C:plasma membrane"/>
    <property type="evidence" value="ECO:0007669"/>
    <property type="project" value="UniProtKB-SubCell"/>
</dbReference>
<keyword evidence="3 9" id="KW-0812">Transmembrane</keyword>
<evidence type="ECO:0000256" key="6">
    <source>
        <dbReference type="ARBA" id="ARBA00023136"/>
    </source>
</evidence>
<feature type="transmembrane region" description="Helical" evidence="10">
    <location>
        <begin position="97"/>
        <end position="118"/>
    </location>
</feature>
<name>A0AAD9QBT2_ACRCE</name>
<keyword evidence="6 10" id="KW-0472">Membrane</keyword>
<evidence type="ECO:0000256" key="2">
    <source>
        <dbReference type="ARBA" id="ARBA00022475"/>
    </source>
</evidence>
<evidence type="ECO:0000313" key="12">
    <source>
        <dbReference type="EMBL" id="KAK2558343.1"/>
    </source>
</evidence>
<dbReference type="AlphaFoldDB" id="A0AAD9QBT2"/>
<keyword evidence="5 9" id="KW-0297">G-protein coupled receptor</keyword>
<dbReference type="InterPro" id="IPR017452">
    <property type="entry name" value="GPCR_Rhodpsn_7TM"/>
</dbReference>
<dbReference type="EMBL" id="JARQWQ010000045">
    <property type="protein sequence ID" value="KAK2558343.1"/>
    <property type="molecule type" value="Genomic_DNA"/>
</dbReference>
<dbReference type="SUPFAM" id="SSF81321">
    <property type="entry name" value="Family A G protein-coupled receptor-like"/>
    <property type="match status" value="1"/>
</dbReference>
<dbReference type="GO" id="GO:0043410">
    <property type="term" value="P:positive regulation of MAPK cascade"/>
    <property type="evidence" value="ECO:0007669"/>
    <property type="project" value="TreeGrafter"/>
</dbReference>
<feature type="domain" description="G-protein coupled receptors family 1 profile" evidence="11">
    <location>
        <begin position="37"/>
        <end position="269"/>
    </location>
</feature>
<evidence type="ECO:0000256" key="8">
    <source>
        <dbReference type="ARBA" id="ARBA00023224"/>
    </source>
</evidence>
<protein>
    <submittedName>
        <fullName evidence="12">Beta-2 adrenergic receptor</fullName>
    </submittedName>
</protein>
<evidence type="ECO:0000313" key="13">
    <source>
        <dbReference type="Proteomes" id="UP001249851"/>
    </source>
</evidence>
<organism evidence="12 13">
    <name type="scientific">Acropora cervicornis</name>
    <name type="common">Staghorn coral</name>
    <dbReference type="NCBI Taxonomy" id="6130"/>
    <lineage>
        <taxon>Eukaryota</taxon>
        <taxon>Metazoa</taxon>
        <taxon>Cnidaria</taxon>
        <taxon>Anthozoa</taxon>
        <taxon>Hexacorallia</taxon>
        <taxon>Scleractinia</taxon>
        <taxon>Astrocoeniina</taxon>
        <taxon>Acroporidae</taxon>
        <taxon>Acropora</taxon>
    </lineage>
</organism>
<evidence type="ECO:0000256" key="10">
    <source>
        <dbReference type="SAM" id="Phobius"/>
    </source>
</evidence>
<feature type="transmembrane region" description="Helical" evidence="10">
    <location>
        <begin position="57"/>
        <end position="77"/>
    </location>
</feature>
<dbReference type="PROSITE" id="PS50262">
    <property type="entry name" value="G_PROTEIN_RECEP_F1_2"/>
    <property type="match status" value="1"/>
</dbReference>
<feature type="transmembrane region" description="Helical" evidence="10">
    <location>
        <begin position="165"/>
        <end position="185"/>
    </location>
</feature>
<dbReference type="PROSITE" id="PS00237">
    <property type="entry name" value="G_PROTEIN_RECEP_F1_1"/>
    <property type="match status" value="1"/>
</dbReference>
<evidence type="ECO:0000256" key="1">
    <source>
        <dbReference type="ARBA" id="ARBA00004651"/>
    </source>
</evidence>
<sequence length="350" mass="39195">MNHSCVEKPMESWKPEVHQVIITSFLIGTFIVLTLVGNMLVIAAFCLCKELRTITNYFLISLSVADLLTALLSMPIFMVSRISRGNWFPGGAVFYDVWRSMDVICGTASIWNLCLISLDRYLAVTSPLKHLVILTTGRAKAVIVLVWAISLGLSGLLHMTWSHKSILIIAVSFFLPLIIIIFSYAKIYQVTTRSCDLRRNGGTQLKRDVRSAKQMVLVISVFILCWVGFFVLTLILSTNKSMRSSVNPEVIDVVKSLTYLNSCINPLLYTVVSRKFKKAITDILHGQRPNLACKRHSTLKRLAGKRTNIGSAFGSFEFSGKSTSFRHQIPFQRGSPSPQMARIVVRETTV</sequence>
<feature type="transmembrane region" description="Helical" evidence="10">
    <location>
        <begin position="20"/>
        <end position="45"/>
    </location>
</feature>
<dbReference type="PANTHER" id="PTHR24248">
    <property type="entry name" value="ADRENERGIC RECEPTOR-RELATED G-PROTEIN COUPLED RECEPTOR"/>
    <property type="match status" value="1"/>
</dbReference>
<keyword evidence="4 10" id="KW-1133">Transmembrane helix</keyword>
<keyword evidence="13" id="KW-1185">Reference proteome</keyword>
<reference evidence="12" key="1">
    <citation type="journal article" date="2023" name="G3 (Bethesda)">
        <title>Whole genome assembly and annotation of the endangered Caribbean coral Acropora cervicornis.</title>
        <authorList>
            <person name="Selwyn J.D."/>
            <person name="Vollmer S.V."/>
        </authorList>
    </citation>
    <scope>NUCLEOTIDE SEQUENCE</scope>
    <source>
        <strain evidence="12">K2</strain>
    </source>
</reference>
<feature type="transmembrane region" description="Helical" evidence="10">
    <location>
        <begin position="139"/>
        <end position="159"/>
    </location>
</feature>
<evidence type="ECO:0000256" key="7">
    <source>
        <dbReference type="ARBA" id="ARBA00023170"/>
    </source>
</evidence>
<reference evidence="12" key="2">
    <citation type="journal article" date="2023" name="Science">
        <title>Genomic signatures of disease resistance in endangered staghorn corals.</title>
        <authorList>
            <person name="Vollmer S.V."/>
            <person name="Selwyn J.D."/>
            <person name="Despard B.A."/>
            <person name="Roesel C.L."/>
        </authorList>
    </citation>
    <scope>NUCLEOTIDE SEQUENCE</scope>
    <source>
        <strain evidence="12">K2</strain>
    </source>
</reference>
<evidence type="ECO:0000256" key="3">
    <source>
        <dbReference type="ARBA" id="ARBA00022692"/>
    </source>
</evidence>